<dbReference type="PANTHER" id="PTHR37162">
    <property type="entry name" value="HAT FAMILY DIMERISATION DOMAINCONTAINING PROTEIN-RELATED"/>
    <property type="match status" value="1"/>
</dbReference>
<dbReference type="EMBL" id="OU898284">
    <property type="protein sequence ID" value="CAG9840697.1"/>
    <property type="molecule type" value="Genomic_DNA"/>
</dbReference>
<protein>
    <submittedName>
        <fullName evidence="2">Uncharacterized protein</fullName>
    </submittedName>
</protein>
<dbReference type="OrthoDB" id="6778804at2759"/>
<evidence type="ECO:0000313" key="3">
    <source>
        <dbReference type="Proteomes" id="UP001153709"/>
    </source>
</evidence>
<evidence type="ECO:0000313" key="2">
    <source>
        <dbReference type="EMBL" id="CAG9840697.1"/>
    </source>
</evidence>
<accession>A0A9N9TFX6</accession>
<sequence length="148" mass="16904">MRRESESQSDDSGNERPSGSKKIKYSRKFNKKWLKNPDFSSWLEQGEETGAYCKACKKNISVKTTGKQALIRHNTSESHKKMLKSVKGQQTLVSFKKFSNLEKSAKISEMYLAAFVSEHNLSYNIMNHFVQLLPKICPDSEIARNAPL</sequence>
<dbReference type="PANTHER" id="PTHR37162:SF1">
    <property type="entry name" value="BED-TYPE DOMAIN-CONTAINING PROTEIN"/>
    <property type="match status" value="1"/>
</dbReference>
<name>A0A9N9TFX6_DIABA</name>
<keyword evidence="3" id="KW-1185">Reference proteome</keyword>
<reference evidence="2" key="1">
    <citation type="submission" date="2022-01" db="EMBL/GenBank/DDBJ databases">
        <authorList>
            <person name="King R."/>
        </authorList>
    </citation>
    <scope>NUCLEOTIDE SEQUENCE</scope>
</reference>
<organism evidence="2 3">
    <name type="scientific">Diabrotica balteata</name>
    <name type="common">Banded cucumber beetle</name>
    <dbReference type="NCBI Taxonomy" id="107213"/>
    <lineage>
        <taxon>Eukaryota</taxon>
        <taxon>Metazoa</taxon>
        <taxon>Ecdysozoa</taxon>
        <taxon>Arthropoda</taxon>
        <taxon>Hexapoda</taxon>
        <taxon>Insecta</taxon>
        <taxon>Pterygota</taxon>
        <taxon>Neoptera</taxon>
        <taxon>Endopterygota</taxon>
        <taxon>Coleoptera</taxon>
        <taxon>Polyphaga</taxon>
        <taxon>Cucujiformia</taxon>
        <taxon>Chrysomeloidea</taxon>
        <taxon>Chrysomelidae</taxon>
        <taxon>Galerucinae</taxon>
        <taxon>Diabroticina</taxon>
        <taxon>Diabroticites</taxon>
        <taxon>Diabrotica</taxon>
    </lineage>
</organism>
<dbReference type="AlphaFoldDB" id="A0A9N9TFX6"/>
<proteinExistence type="predicted"/>
<dbReference type="Proteomes" id="UP001153709">
    <property type="component" value="Chromosome 9"/>
</dbReference>
<evidence type="ECO:0000256" key="1">
    <source>
        <dbReference type="SAM" id="MobiDB-lite"/>
    </source>
</evidence>
<gene>
    <name evidence="2" type="ORF">DIABBA_LOCUS13321</name>
</gene>
<feature type="region of interest" description="Disordered" evidence="1">
    <location>
        <begin position="1"/>
        <end position="23"/>
    </location>
</feature>